<dbReference type="EMBL" id="JAESVB010000006">
    <property type="protein sequence ID" value="MCB8876538.1"/>
    <property type="molecule type" value="Genomic_DNA"/>
</dbReference>
<evidence type="ECO:0000256" key="2">
    <source>
        <dbReference type="ARBA" id="ARBA00004687"/>
    </source>
</evidence>
<feature type="transmembrane region" description="Helical" evidence="10">
    <location>
        <begin position="181"/>
        <end position="209"/>
    </location>
</feature>
<feature type="transmembrane region" description="Helical" evidence="10">
    <location>
        <begin position="323"/>
        <end position="346"/>
    </location>
</feature>
<dbReference type="GO" id="GO:0031501">
    <property type="term" value="C:mannosyltransferase complex"/>
    <property type="evidence" value="ECO:0007669"/>
    <property type="project" value="TreeGrafter"/>
</dbReference>
<dbReference type="GO" id="GO:0016020">
    <property type="term" value="C:membrane"/>
    <property type="evidence" value="ECO:0007669"/>
    <property type="project" value="GOC"/>
</dbReference>
<dbReference type="GO" id="GO:0004376">
    <property type="term" value="F:GPI mannosyltransferase activity"/>
    <property type="evidence" value="ECO:0007669"/>
    <property type="project" value="InterPro"/>
</dbReference>
<dbReference type="RefSeq" id="WP_227322190.1">
    <property type="nucleotide sequence ID" value="NZ_JAESVB010000006.1"/>
</dbReference>
<feature type="transmembrane region" description="Helical" evidence="10">
    <location>
        <begin position="296"/>
        <end position="316"/>
    </location>
</feature>
<dbReference type="PANTHER" id="PTHR12468:SF2">
    <property type="entry name" value="GPI MANNOSYLTRANSFERASE 2"/>
    <property type="match status" value="1"/>
</dbReference>
<feature type="transmembrane region" description="Helical" evidence="10">
    <location>
        <begin position="229"/>
        <end position="249"/>
    </location>
</feature>
<reference evidence="11" key="1">
    <citation type="journal article" date="2021" name="Microorganisms">
        <title>Acidisoma silvae sp. nov. and Acidisomacellulosilytica sp. nov., Two Acidophilic Bacteria Isolated from Decaying Wood, Hydrolyzing Cellulose and Producing Poly-3-hydroxybutyrate.</title>
        <authorList>
            <person name="Mieszkin S."/>
            <person name="Pouder E."/>
            <person name="Uroz S."/>
            <person name="Simon-Colin C."/>
            <person name="Alain K."/>
        </authorList>
    </citation>
    <scope>NUCLEOTIDE SEQUENCE</scope>
    <source>
        <strain evidence="11">HW T2.11</strain>
    </source>
</reference>
<evidence type="ECO:0000256" key="5">
    <source>
        <dbReference type="ARBA" id="ARBA00022679"/>
    </source>
</evidence>
<feature type="transmembrane region" description="Helical" evidence="10">
    <location>
        <begin position="152"/>
        <end position="174"/>
    </location>
</feature>
<dbReference type="InterPro" id="IPR007315">
    <property type="entry name" value="PIG-V/Gpi18"/>
</dbReference>
<reference evidence="11" key="2">
    <citation type="submission" date="2021-01" db="EMBL/GenBank/DDBJ databases">
        <authorList>
            <person name="Mieszkin S."/>
            <person name="Pouder E."/>
            <person name="Alain K."/>
        </authorList>
    </citation>
    <scope>NUCLEOTIDE SEQUENCE</scope>
    <source>
        <strain evidence="11">HW T2.11</strain>
    </source>
</reference>
<name>A0A963YT21_9PROT</name>
<evidence type="ECO:0000256" key="8">
    <source>
        <dbReference type="ARBA" id="ARBA00022989"/>
    </source>
</evidence>
<evidence type="ECO:0000256" key="10">
    <source>
        <dbReference type="SAM" id="Phobius"/>
    </source>
</evidence>
<evidence type="ECO:0000256" key="7">
    <source>
        <dbReference type="ARBA" id="ARBA00022824"/>
    </source>
</evidence>
<evidence type="ECO:0000313" key="11">
    <source>
        <dbReference type="EMBL" id="MCB8876538.1"/>
    </source>
</evidence>
<evidence type="ECO:0000256" key="9">
    <source>
        <dbReference type="ARBA" id="ARBA00023136"/>
    </source>
</evidence>
<keyword evidence="4" id="KW-0328">Glycosyltransferase</keyword>
<dbReference type="Proteomes" id="UP000708298">
    <property type="component" value="Unassembled WGS sequence"/>
</dbReference>
<evidence type="ECO:0000256" key="4">
    <source>
        <dbReference type="ARBA" id="ARBA00022676"/>
    </source>
</evidence>
<feature type="transmembrane region" description="Helical" evidence="10">
    <location>
        <begin position="24"/>
        <end position="43"/>
    </location>
</feature>
<feature type="transmembrane region" description="Helical" evidence="10">
    <location>
        <begin position="366"/>
        <end position="386"/>
    </location>
</feature>
<keyword evidence="7" id="KW-0256">Endoplasmic reticulum</keyword>
<dbReference type="AlphaFoldDB" id="A0A963YT21"/>
<protein>
    <recommendedName>
        <fullName evidence="13">Glycosyltransferase RgtA/B/C/D-like domain-containing protein</fullName>
    </recommendedName>
</protein>
<keyword evidence="6 10" id="KW-0812">Transmembrane</keyword>
<comment type="subcellular location">
    <subcellularLocation>
        <location evidence="1">Endoplasmic reticulum membrane</location>
        <topology evidence="1">Multi-pass membrane protein</topology>
    </subcellularLocation>
</comment>
<proteinExistence type="predicted"/>
<comment type="caution">
    <text evidence="11">The sequence shown here is derived from an EMBL/GenBank/DDBJ whole genome shotgun (WGS) entry which is preliminary data.</text>
</comment>
<accession>A0A963YT21</accession>
<keyword evidence="5" id="KW-0808">Transferase</keyword>
<dbReference type="GO" id="GO:0006506">
    <property type="term" value="P:GPI anchor biosynthetic process"/>
    <property type="evidence" value="ECO:0007669"/>
    <property type="project" value="UniProtKB-KW"/>
</dbReference>
<sequence length="393" mass="42913">MPEPSKAFANTDAPSASIYQNQCLRLLAFSYVTSALFLIYYVVIAQAFPQPLHAVCAWDCDWYMGIAKAGYSSSPLGTIPVGQQENWAFFPAFPELTRLIHLATGAGYTAAALALNNVLFPAMLAITGLYGSKFHRINPHLTILVAASLPTSLYYHVPYSETCYGILLMLVLLLRRSGRLYAASLCAALFTASRPTAAPILAIIGLYQWEAEIAHDRSRSAVIKSTCDLILFGAIGAIGLMLFMLYLHFKTGDALAFAHVQSAWHRTWRNPLYNIIGGMLVPDLTVQAFLPGHLPSLRYMAITTLLGIALSLYGFCANLRREAAILLVTIAIATGSALFAMPRLIFASPVAALLIASCLERLPAEYRTSLLCLSAMIQAAAVMLWYQQANFLM</sequence>
<dbReference type="PANTHER" id="PTHR12468">
    <property type="entry name" value="GPI MANNOSYLTRANSFERASE 2"/>
    <property type="match status" value="1"/>
</dbReference>
<evidence type="ECO:0000313" key="12">
    <source>
        <dbReference type="Proteomes" id="UP000708298"/>
    </source>
</evidence>
<organism evidence="11 12">
    <name type="scientific">Acidisoma silvae</name>
    <dbReference type="NCBI Taxonomy" id="2802396"/>
    <lineage>
        <taxon>Bacteria</taxon>
        <taxon>Pseudomonadati</taxon>
        <taxon>Pseudomonadota</taxon>
        <taxon>Alphaproteobacteria</taxon>
        <taxon>Acetobacterales</taxon>
        <taxon>Acidocellaceae</taxon>
        <taxon>Acidisoma</taxon>
    </lineage>
</organism>
<keyword evidence="8 10" id="KW-1133">Transmembrane helix</keyword>
<gene>
    <name evidence="11" type="ORF">ASILVAE211_15195</name>
</gene>
<evidence type="ECO:0000256" key="3">
    <source>
        <dbReference type="ARBA" id="ARBA00022502"/>
    </source>
</evidence>
<evidence type="ECO:0008006" key="13">
    <source>
        <dbReference type="Google" id="ProtNLM"/>
    </source>
</evidence>
<keyword evidence="9 10" id="KW-0472">Membrane</keyword>
<dbReference type="GO" id="GO:0000009">
    <property type="term" value="F:alpha-1,6-mannosyltransferase activity"/>
    <property type="evidence" value="ECO:0007669"/>
    <property type="project" value="InterPro"/>
</dbReference>
<feature type="transmembrane region" description="Helical" evidence="10">
    <location>
        <begin position="108"/>
        <end position="132"/>
    </location>
</feature>
<evidence type="ECO:0000256" key="1">
    <source>
        <dbReference type="ARBA" id="ARBA00004477"/>
    </source>
</evidence>
<comment type="pathway">
    <text evidence="2">Glycolipid biosynthesis; glycosylphosphatidylinositol-anchor biosynthesis.</text>
</comment>
<evidence type="ECO:0000256" key="6">
    <source>
        <dbReference type="ARBA" id="ARBA00022692"/>
    </source>
</evidence>
<keyword evidence="12" id="KW-1185">Reference proteome</keyword>
<keyword evidence="3" id="KW-0337">GPI-anchor biosynthesis</keyword>